<reference evidence="10 11" key="1">
    <citation type="submission" date="2014-06" db="EMBL/GenBank/DDBJ databases">
        <authorList>
            <person name="Swart Estienne"/>
        </authorList>
    </citation>
    <scope>NUCLEOTIDE SEQUENCE [LARGE SCALE GENOMIC DNA]</scope>
    <source>
        <strain evidence="10 11">130c</strain>
    </source>
</reference>
<dbReference type="PROSITE" id="PS00108">
    <property type="entry name" value="PROTEIN_KINASE_ST"/>
    <property type="match status" value="1"/>
</dbReference>
<evidence type="ECO:0000256" key="3">
    <source>
        <dbReference type="ARBA" id="ARBA00022741"/>
    </source>
</evidence>
<evidence type="ECO:0000259" key="9">
    <source>
        <dbReference type="PROSITE" id="PS50011"/>
    </source>
</evidence>
<dbReference type="InterPro" id="IPR011009">
    <property type="entry name" value="Kinase-like_dom_sf"/>
</dbReference>
<feature type="compositionally biased region" description="Low complexity" evidence="8">
    <location>
        <begin position="154"/>
        <end position="165"/>
    </location>
</feature>
<evidence type="ECO:0000313" key="11">
    <source>
        <dbReference type="Proteomes" id="UP000039865"/>
    </source>
</evidence>
<gene>
    <name evidence="10" type="primary">Contig10357.g11050</name>
    <name evidence="10" type="ORF">STYLEM_3546</name>
</gene>
<dbReference type="InterPro" id="IPR017441">
    <property type="entry name" value="Protein_kinase_ATP_BS"/>
</dbReference>
<feature type="coiled-coil region" evidence="7">
    <location>
        <begin position="254"/>
        <end position="358"/>
    </location>
</feature>
<dbReference type="GO" id="GO:0005524">
    <property type="term" value="F:ATP binding"/>
    <property type="evidence" value="ECO:0007669"/>
    <property type="project" value="UniProtKB-UniRule"/>
</dbReference>
<dbReference type="FunFam" id="1.10.510.10:FF:000698">
    <property type="entry name" value="Serine/threonine-protein kinase tousled-like 1"/>
    <property type="match status" value="1"/>
</dbReference>
<dbReference type="GO" id="GO:0007059">
    <property type="term" value="P:chromosome segregation"/>
    <property type="evidence" value="ECO:0007669"/>
    <property type="project" value="TreeGrafter"/>
</dbReference>
<dbReference type="InParanoid" id="A0A077ZXC9"/>
<dbReference type="SMART" id="SM00220">
    <property type="entry name" value="S_TKc"/>
    <property type="match status" value="1"/>
</dbReference>
<feature type="region of interest" description="Disordered" evidence="8">
    <location>
        <begin position="154"/>
        <end position="178"/>
    </location>
</feature>
<dbReference type="PANTHER" id="PTHR22974">
    <property type="entry name" value="MIXED LINEAGE PROTEIN KINASE"/>
    <property type="match status" value="1"/>
</dbReference>
<feature type="coiled-coil region" evidence="7">
    <location>
        <begin position="389"/>
        <end position="419"/>
    </location>
</feature>
<dbReference type="EMBL" id="CCKQ01003449">
    <property type="protein sequence ID" value="CDW74566.1"/>
    <property type="molecule type" value="Genomic_DNA"/>
</dbReference>
<keyword evidence="7" id="KW-0175">Coiled coil</keyword>
<evidence type="ECO:0000313" key="10">
    <source>
        <dbReference type="EMBL" id="CDW74566.1"/>
    </source>
</evidence>
<dbReference type="GO" id="GO:0004674">
    <property type="term" value="F:protein serine/threonine kinase activity"/>
    <property type="evidence" value="ECO:0007669"/>
    <property type="project" value="UniProtKB-KW"/>
</dbReference>
<name>A0A077ZXC9_STYLE</name>
<proteinExistence type="predicted"/>
<dbReference type="SUPFAM" id="SSF56112">
    <property type="entry name" value="Protein kinase-like (PK-like)"/>
    <property type="match status" value="1"/>
</dbReference>
<evidence type="ECO:0000256" key="7">
    <source>
        <dbReference type="SAM" id="Coils"/>
    </source>
</evidence>
<dbReference type="InterPro" id="IPR000719">
    <property type="entry name" value="Prot_kinase_dom"/>
</dbReference>
<dbReference type="Proteomes" id="UP000039865">
    <property type="component" value="Unassembled WGS sequence"/>
</dbReference>
<dbReference type="Gene3D" id="1.10.510.10">
    <property type="entry name" value="Transferase(Phosphotransferase) domain 1"/>
    <property type="match status" value="1"/>
</dbReference>
<evidence type="ECO:0000256" key="6">
    <source>
        <dbReference type="PROSITE-ProRule" id="PRU10141"/>
    </source>
</evidence>
<dbReference type="CDD" id="cd13990">
    <property type="entry name" value="STKc_TLK"/>
    <property type="match status" value="1"/>
</dbReference>
<accession>A0A077ZXC9</accession>
<feature type="region of interest" description="Disordered" evidence="8">
    <location>
        <begin position="1"/>
        <end position="20"/>
    </location>
</feature>
<keyword evidence="2" id="KW-0808">Transferase</keyword>
<dbReference type="PROSITE" id="PS50011">
    <property type="entry name" value="PROTEIN_KINASE_DOM"/>
    <property type="match status" value="1"/>
</dbReference>
<dbReference type="GO" id="GO:0005634">
    <property type="term" value="C:nucleus"/>
    <property type="evidence" value="ECO:0007669"/>
    <property type="project" value="TreeGrafter"/>
</dbReference>
<dbReference type="PANTHER" id="PTHR22974:SF23">
    <property type="entry name" value="TOUSLED-LIKE KINASE, ISOFORM G"/>
    <property type="match status" value="1"/>
</dbReference>
<keyword evidence="5 6" id="KW-0067">ATP-binding</keyword>
<evidence type="ECO:0000256" key="8">
    <source>
        <dbReference type="SAM" id="MobiDB-lite"/>
    </source>
</evidence>
<dbReference type="PROSITE" id="PS00107">
    <property type="entry name" value="PROTEIN_KINASE_ATP"/>
    <property type="match status" value="1"/>
</dbReference>
<protein>
    <submittedName>
        <fullName evidence="10">Protein kinase domain containing protein</fullName>
    </submittedName>
</protein>
<dbReference type="GO" id="GO:0035556">
    <property type="term" value="P:intracellular signal transduction"/>
    <property type="evidence" value="ECO:0007669"/>
    <property type="project" value="TreeGrafter"/>
</dbReference>
<evidence type="ECO:0000256" key="2">
    <source>
        <dbReference type="ARBA" id="ARBA00022679"/>
    </source>
</evidence>
<sequence length="834" mass="97779">MNTSPSQNQQQQAKISSSIQGFKNLSKNQVQIELRQEYLPTSQKGKLEIDEYILNHKHSNSEGLPDIDRDNSNQLVNLSNKEKEHYTFLNNLKTKFNVDQSKLINLECRLSGHEKETISQHLALSSNLKNSSSRGNLNDCINDESYSRLSINSNSQNLNQTTTSFKSKRKSTQPQKHNSKIVHAMEIQNSSPKLQPKKPTSPVDITPFEPQIQKRVKSTHSNLHQSDSQQQLITTFIHDENNQNQSNMMQRPRVEQYQQEKDKAINNSQNIDQTSKMIQQIKDENDQLKRNLDNQMKLFRQKEEEHSKSNQLLNTFNQQIKEITSLYEQQEAQKKLYIESLVKTLTSLEDKLRKEKRIWLNEQAIRLGRLTTQRQSTKFIEVWEEGEAFKKLHIKLREIQREKEEIEKLKKNRNKVKSVKKSASVLPSVPTDGFSNISGSSMQRNMSNNGLNSIASLNENSEFDLEESEFNNIDKNEQKEIYQFKQRLLENEEKRVRDELQILDKEKCLYLNEFKRMRDEEFSKYCGINSKRKFEVLQKKYLILSLLGKGGYSEVYKAYDLEQCREVACKIHQFDDSWNETIKDSYIKHALRENEIHKDLNNRRVVKQFDTVEIDHNSFCTVLEQCTGPDLYFYLKQQRQIPEKEAKLIISQILSGLKYLNDQKQKIIHYDLKPQNILFHNGEVKITDFGLCKIMEENSDRIELTSQGVGTYWYQAPECFEVSNTPMITSKVDIWSVGVIFFELLYGQKPFGHDKSQQAILQDQTILKAKEVIFPSKPQVSDACKDFLRKCLSYYQYDRYDVYEAYYSPYLRGSNQQIPSQQQPANNMIKQYQK</sequence>
<keyword evidence="4 10" id="KW-0418">Kinase</keyword>
<feature type="binding site" evidence="6">
    <location>
        <position position="570"/>
    </location>
    <ligand>
        <name>ATP</name>
        <dbReference type="ChEBI" id="CHEBI:30616"/>
    </ligand>
</feature>
<dbReference type="OrthoDB" id="346907at2759"/>
<keyword evidence="11" id="KW-1185">Reference proteome</keyword>
<keyword evidence="3 6" id="KW-0547">Nucleotide-binding</keyword>
<dbReference type="InterPro" id="IPR008271">
    <property type="entry name" value="Ser/Thr_kinase_AS"/>
</dbReference>
<evidence type="ECO:0000256" key="4">
    <source>
        <dbReference type="ARBA" id="ARBA00022777"/>
    </source>
</evidence>
<keyword evidence="1" id="KW-0723">Serine/threonine-protein kinase</keyword>
<evidence type="ECO:0000256" key="1">
    <source>
        <dbReference type="ARBA" id="ARBA00022527"/>
    </source>
</evidence>
<feature type="domain" description="Protein kinase" evidence="9">
    <location>
        <begin position="541"/>
        <end position="811"/>
    </location>
</feature>
<dbReference type="AlphaFoldDB" id="A0A077ZXC9"/>
<organism evidence="10 11">
    <name type="scientific">Stylonychia lemnae</name>
    <name type="common">Ciliate</name>
    <dbReference type="NCBI Taxonomy" id="5949"/>
    <lineage>
        <taxon>Eukaryota</taxon>
        <taxon>Sar</taxon>
        <taxon>Alveolata</taxon>
        <taxon>Ciliophora</taxon>
        <taxon>Intramacronucleata</taxon>
        <taxon>Spirotrichea</taxon>
        <taxon>Stichotrichia</taxon>
        <taxon>Sporadotrichida</taxon>
        <taxon>Oxytrichidae</taxon>
        <taxon>Stylonychinae</taxon>
        <taxon>Stylonychia</taxon>
    </lineage>
</organism>
<dbReference type="Pfam" id="PF00069">
    <property type="entry name" value="Pkinase"/>
    <property type="match status" value="1"/>
</dbReference>
<feature type="coiled-coil region" evidence="7">
    <location>
        <begin position="475"/>
        <end position="506"/>
    </location>
</feature>
<evidence type="ECO:0000256" key="5">
    <source>
        <dbReference type="ARBA" id="ARBA00022840"/>
    </source>
</evidence>
<dbReference type="OMA" id="IIMTLAK"/>